<evidence type="ECO:0000259" key="2">
    <source>
        <dbReference type="Pfam" id="PF00931"/>
    </source>
</evidence>
<dbReference type="AlphaFoldDB" id="A0A803M9Q2"/>
<keyword evidence="4" id="KW-1185">Reference proteome</keyword>
<dbReference type="Gene3D" id="3.40.50.300">
    <property type="entry name" value="P-loop containing nucleotide triphosphate hydrolases"/>
    <property type="match status" value="1"/>
</dbReference>
<dbReference type="GO" id="GO:0043531">
    <property type="term" value="F:ADP binding"/>
    <property type="evidence" value="ECO:0007669"/>
    <property type="project" value="InterPro"/>
</dbReference>
<dbReference type="OrthoDB" id="1707259at2759"/>
<dbReference type="PANTHER" id="PTHR33463:SF167">
    <property type="entry name" value="PUTATIVE-RELATED"/>
    <property type="match status" value="1"/>
</dbReference>
<organism evidence="3 4">
    <name type="scientific">Chenopodium quinoa</name>
    <name type="common">Quinoa</name>
    <dbReference type="NCBI Taxonomy" id="63459"/>
    <lineage>
        <taxon>Eukaryota</taxon>
        <taxon>Viridiplantae</taxon>
        <taxon>Streptophyta</taxon>
        <taxon>Embryophyta</taxon>
        <taxon>Tracheophyta</taxon>
        <taxon>Spermatophyta</taxon>
        <taxon>Magnoliopsida</taxon>
        <taxon>eudicotyledons</taxon>
        <taxon>Gunneridae</taxon>
        <taxon>Pentapetalae</taxon>
        <taxon>Caryophyllales</taxon>
        <taxon>Chenopodiaceae</taxon>
        <taxon>Chenopodioideae</taxon>
        <taxon>Atripliceae</taxon>
        <taxon>Chenopodium</taxon>
    </lineage>
</organism>
<proteinExistence type="predicted"/>
<dbReference type="Proteomes" id="UP000596660">
    <property type="component" value="Unplaced"/>
</dbReference>
<gene>
    <name evidence="3" type="primary">LOC110726717</name>
</gene>
<accession>A0A803M9Q2</accession>
<sequence>MDAKAVVGAILALFTYFSGVPSLDDRKRNLKSKLEYLRAQIEDIENSERAPFSARVQRGRKRKRERDLCTWVDEGRELLKAAETLYTQVEGYRNLLTSTKKRKVVDKVVDALAIREKKGDILYMHAFPDKQGPYRGNDMPVKKIIGKTALNTLEKLQHLLEDAKIGRVAVHGREGIGKTFFMKHLNNFALKCVERFDYVFWVSSPEQFSIRHVQDAVAAVVNCDLPSDDDLNVRASKLSNTLADLGNFLLFLDGVPEADFSLDQIGIPVPVEGSECKLILTTSSTLGCRILDGFGTIELNCLPEKEALELFIHEAGIDMRRVTLLDNIPRSLAKRCCGVPRMIVNSASRMWDTDDIREWRHEFESGNFEK</sequence>
<dbReference type="InterPro" id="IPR050905">
    <property type="entry name" value="Plant_NBS-LRR"/>
</dbReference>
<evidence type="ECO:0000313" key="4">
    <source>
        <dbReference type="Proteomes" id="UP000596660"/>
    </source>
</evidence>
<reference evidence="3" key="1">
    <citation type="journal article" date="2017" name="Nature">
        <title>The genome of Chenopodium quinoa.</title>
        <authorList>
            <person name="Jarvis D.E."/>
            <person name="Ho Y.S."/>
            <person name="Lightfoot D.J."/>
            <person name="Schmoeckel S.M."/>
            <person name="Li B."/>
            <person name="Borm T.J.A."/>
            <person name="Ohyanagi H."/>
            <person name="Mineta K."/>
            <person name="Michell C.T."/>
            <person name="Saber N."/>
            <person name="Kharbatia N.M."/>
            <person name="Rupper R.R."/>
            <person name="Sharp A.R."/>
            <person name="Dally N."/>
            <person name="Boughton B.A."/>
            <person name="Woo Y.H."/>
            <person name="Gao G."/>
            <person name="Schijlen E.G.W.M."/>
            <person name="Guo X."/>
            <person name="Momin A.A."/>
            <person name="Negrao S."/>
            <person name="Al-Babili S."/>
            <person name="Gehring C."/>
            <person name="Roessner U."/>
            <person name="Jung C."/>
            <person name="Murphy K."/>
            <person name="Arold S.T."/>
            <person name="Gojobori T."/>
            <person name="van der Linden C.G."/>
            <person name="van Loo E.N."/>
            <person name="Jellen E.N."/>
            <person name="Maughan P.J."/>
            <person name="Tester M."/>
        </authorList>
    </citation>
    <scope>NUCLEOTIDE SEQUENCE [LARGE SCALE GENOMIC DNA]</scope>
    <source>
        <strain evidence="3">cv. PI 614886</strain>
    </source>
</reference>
<dbReference type="SUPFAM" id="SSF52540">
    <property type="entry name" value="P-loop containing nucleoside triphosphate hydrolases"/>
    <property type="match status" value="1"/>
</dbReference>
<dbReference type="GeneID" id="110726717"/>
<dbReference type="RefSeq" id="XP_021761886.1">
    <property type="nucleotide sequence ID" value="XM_021906194.1"/>
</dbReference>
<name>A0A803M9Q2_CHEQI</name>
<dbReference type="Pfam" id="PF00931">
    <property type="entry name" value="NB-ARC"/>
    <property type="match status" value="1"/>
</dbReference>
<evidence type="ECO:0000313" key="3">
    <source>
        <dbReference type="EnsemblPlants" id="AUR62025628-RA:cds"/>
    </source>
</evidence>
<dbReference type="OMA" id="QITTHID"/>
<feature type="domain" description="NB-ARC" evidence="2">
    <location>
        <begin position="154"/>
        <end position="315"/>
    </location>
</feature>
<evidence type="ECO:0000256" key="1">
    <source>
        <dbReference type="ARBA" id="ARBA00022821"/>
    </source>
</evidence>
<reference evidence="3" key="2">
    <citation type="submission" date="2021-03" db="UniProtKB">
        <authorList>
            <consortium name="EnsemblPlants"/>
        </authorList>
    </citation>
    <scope>IDENTIFICATION</scope>
</reference>
<dbReference type="InterPro" id="IPR002182">
    <property type="entry name" value="NB-ARC"/>
</dbReference>
<dbReference type="KEGG" id="cqi:110726717"/>
<dbReference type="PANTHER" id="PTHR33463">
    <property type="entry name" value="NB-ARC DOMAIN-CONTAINING PROTEIN-RELATED"/>
    <property type="match status" value="1"/>
</dbReference>
<dbReference type="InterPro" id="IPR027417">
    <property type="entry name" value="P-loop_NTPase"/>
</dbReference>
<dbReference type="Gramene" id="AUR62025628-RA">
    <property type="protein sequence ID" value="AUR62025628-RA:cds"/>
    <property type="gene ID" value="AUR62025628"/>
</dbReference>
<protein>
    <recommendedName>
        <fullName evidence="2">NB-ARC domain-containing protein</fullName>
    </recommendedName>
</protein>
<keyword evidence="1" id="KW-0611">Plant defense</keyword>
<dbReference type="EnsemblPlants" id="AUR62025628-RA">
    <property type="protein sequence ID" value="AUR62025628-RA:cds"/>
    <property type="gene ID" value="AUR62025628"/>
</dbReference>